<feature type="signal peptide" evidence="1">
    <location>
        <begin position="1"/>
        <end position="19"/>
    </location>
</feature>
<dbReference type="EMBL" id="VFQF01000003">
    <property type="protein sequence ID" value="TQN44684.1"/>
    <property type="molecule type" value="Genomic_DNA"/>
</dbReference>
<dbReference type="OrthoDB" id="4866276at2"/>
<reference evidence="2 3" key="1">
    <citation type="submission" date="2019-06" db="EMBL/GenBank/DDBJ databases">
        <title>Sequencing the genomes of 1000 actinobacteria strains.</title>
        <authorList>
            <person name="Klenk H.-P."/>
        </authorList>
    </citation>
    <scope>NUCLEOTIDE SEQUENCE [LARGE SCALE GENOMIC DNA]</scope>
    <source>
        <strain evidence="2 3">DSM 21776</strain>
    </source>
</reference>
<dbReference type="AlphaFoldDB" id="A0A543PKU8"/>
<dbReference type="RefSeq" id="WP_141824004.1">
    <property type="nucleotide sequence ID" value="NZ_BAAAQC010000015.1"/>
</dbReference>
<keyword evidence="1" id="KW-0732">Signal</keyword>
<dbReference type="Proteomes" id="UP000320085">
    <property type="component" value="Unassembled WGS sequence"/>
</dbReference>
<accession>A0A543PKU8</accession>
<name>A0A543PKU8_9MICO</name>
<sequence length="152" mass="15669">MTGVVALGLMGLAAGGASAAQPMNETIHQTQDVTGQVFTCAGGDLTIDSGMISMVQHDSVDGQGIFHITATVTPKDVVLSDAAGNTYSISGAQWFGGKALSEEEPILFTDTEHFVIHDAAGGVYAKVQAVSHFSVDGASFTFDKGSCETPQD</sequence>
<evidence type="ECO:0000256" key="1">
    <source>
        <dbReference type="SAM" id="SignalP"/>
    </source>
</evidence>
<feature type="chain" id="PRO_5021948609" evidence="1">
    <location>
        <begin position="20"/>
        <end position="152"/>
    </location>
</feature>
<evidence type="ECO:0000313" key="3">
    <source>
        <dbReference type="Proteomes" id="UP000320085"/>
    </source>
</evidence>
<proteinExistence type="predicted"/>
<organism evidence="2 3">
    <name type="scientific">Humibacillus xanthopallidus</name>
    <dbReference type="NCBI Taxonomy" id="412689"/>
    <lineage>
        <taxon>Bacteria</taxon>
        <taxon>Bacillati</taxon>
        <taxon>Actinomycetota</taxon>
        <taxon>Actinomycetes</taxon>
        <taxon>Micrococcales</taxon>
        <taxon>Intrasporangiaceae</taxon>
        <taxon>Humibacillus</taxon>
    </lineage>
</organism>
<gene>
    <name evidence="2" type="ORF">FHX52_3904</name>
</gene>
<comment type="caution">
    <text evidence="2">The sequence shown here is derived from an EMBL/GenBank/DDBJ whole genome shotgun (WGS) entry which is preliminary data.</text>
</comment>
<evidence type="ECO:0000313" key="2">
    <source>
        <dbReference type="EMBL" id="TQN44684.1"/>
    </source>
</evidence>
<protein>
    <submittedName>
        <fullName evidence="2">Uncharacterized protein</fullName>
    </submittedName>
</protein>